<evidence type="ECO:0000256" key="1">
    <source>
        <dbReference type="SAM" id="MobiDB-lite"/>
    </source>
</evidence>
<evidence type="ECO:0000313" key="2">
    <source>
        <dbReference type="EMBL" id="KAK4034545.1"/>
    </source>
</evidence>
<gene>
    <name evidence="2" type="ORF">C8A01DRAFT_18670</name>
</gene>
<keyword evidence="3" id="KW-1185">Reference proteome</keyword>
<sequence>MGTRHLPSRVSKRSHAVATNDERHQNRRAKVRAARKNNSILRDKLPKAGMIYPFQKTLLRRHRSDVAVATAIKRGTGAPLLTRDLLDDGFHRVFKVATQLLRLQQRDRNNYEFRDNPIALMATVREQPGIREIWGLRTVNMLASVFIVLRAARQNWHKTPRFPFDTAEHSKAAQAIDDFLAVDNLDWGSLAFVEWLLRGGREIMEHAGNHDMMDEGGDWDDETRLFAKQTCPVPMEGIIREEVDGNISFHLSFEAVMEGMRRLNIDVQQDVLIEAFGKLCIEDRALPTPRMDSPRACLEGSEEQVMDIARGIL</sequence>
<dbReference type="Proteomes" id="UP001303115">
    <property type="component" value="Unassembled WGS sequence"/>
</dbReference>
<evidence type="ECO:0000313" key="3">
    <source>
        <dbReference type="Proteomes" id="UP001303115"/>
    </source>
</evidence>
<proteinExistence type="predicted"/>
<feature type="region of interest" description="Disordered" evidence="1">
    <location>
        <begin position="1"/>
        <end position="27"/>
    </location>
</feature>
<dbReference type="AlphaFoldDB" id="A0AAN6SPB1"/>
<organism evidence="2 3">
    <name type="scientific">Parachaetomium inaequale</name>
    <dbReference type="NCBI Taxonomy" id="2588326"/>
    <lineage>
        <taxon>Eukaryota</taxon>
        <taxon>Fungi</taxon>
        <taxon>Dikarya</taxon>
        <taxon>Ascomycota</taxon>
        <taxon>Pezizomycotina</taxon>
        <taxon>Sordariomycetes</taxon>
        <taxon>Sordariomycetidae</taxon>
        <taxon>Sordariales</taxon>
        <taxon>Chaetomiaceae</taxon>
        <taxon>Parachaetomium</taxon>
    </lineage>
</organism>
<reference evidence="3" key="1">
    <citation type="journal article" date="2023" name="Mol. Phylogenet. Evol.">
        <title>Genome-scale phylogeny and comparative genomics of the fungal order Sordariales.</title>
        <authorList>
            <person name="Hensen N."/>
            <person name="Bonometti L."/>
            <person name="Westerberg I."/>
            <person name="Brannstrom I.O."/>
            <person name="Guillou S."/>
            <person name="Cros-Aarteil S."/>
            <person name="Calhoun S."/>
            <person name="Haridas S."/>
            <person name="Kuo A."/>
            <person name="Mondo S."/>
            <person name="Pangilinan J."/>
            <person name="Riley R."/>
            <person name="LaButti K."/>
            <person name="Andreopoulos B."/>
            <person name="Lipzen A."/>
            <person name="Chen C."/>
            <person name="Yan M."/>
            <person name="Daum C."/>
            <person name="Ng V."/>
            <person name="Clum A."/>
            <person name="Steindorff A."/>
            <person name="Ohm R.A."/>
            <person name="Martin F."/>
            <person name="Silar P."/>
            <person name="Natvig D.O."/>
            <person name="Lalanne C."/>
            <person name="Gautier V."/>
            <person name="Ament-Velasquez S.L."/>
            <person name="Kruys A."/>
            <person name="Hutchinson M.I."/>
            <person name="Powell A.J."/>
            <person name="Barry K."/>
            <person name="Miller A.N."/>
            <person name="Grigoriev I.V."/>
            <person name="Debuchy R."/>
            <person name="Gladieux P."/>
            <person name="Hiltunen Thoren M."/>
            <person name="Johannesson H."/>
        </authorList>
    </citation>
    <scope>NUCLEOTIDE SEQUENCE [LARGE SCALE GENOMIC DNA]</scope>
    <source>
        <strain evidence="3">CBS 284.82</strain>
    </source>
</reference>
<dbReference type="EMBL" id="MU854475">
    <property type="protein sequence ID" value="KAK4034545.1"/>
    <property type="molecule type" value="Genomic_DNA"/>
</dbReference>
<comment type="caution">
    <text evidence="2">The sequence shown here is derived from an EMBL/GenBank/DDBJ whole genome shotgun (WGS) entry which is preliminary data.</text>
</comment>
<accession>A0AAN6SPB1</accession>
<name>A0AAN6SPB1_9PEZI</name>
<protein>
    <submittedName>
        <fullName evidence="2">Uncharacterized protein</fullName>
    </submittedName>
</protein>
<feature type="compositionally biased region" description="Basic residues" evidence="1">
    <location>
        <begin position="1"/>
        <end position="15"/>
    </location>
</feature>